<feature type="domain" description="STAS" evidence="2">
    <location>
        <begin position="3"/>
        <end position="75"/>
    </location>
</feature>
<evidence type="ECO:0000313" key="4">
    <source>
        <dbReference type="Proteomes" id="UP000294901"/>
    </source>
</evidence>
<dbReference type="Gene3D" id="3.30.750.24">
    <property type="entry name" value="STAS domain"/>
    <property type="match status" value="1"/>
</dbReference>
<evidence type="ECO:0000313" key="3">
    <source>
        <dbReference type="EMBL" id="TDO39678.1"/>
    </source>
</evidence>
<evidence type="ECO:0000256" key="1">
    <source>
        <dbReference type="SAM" id="MobiDB-lite"/>
    </source>
</evidence>
<gene>
    <name evidence="3" type="ORF">C8E87_3374</name>
</gene>
<feature type="compositionally biased region" description="Basic residues" evidence="1">
    <location>
        <begin position="94"/>
        <end position="103"/>
    </location>
</feature>
<sequence length="122" mass="12772">MDLQLSARASKACTVVEVGGQLDMDTAPLLDEFLQRVGAVQVVLDFADVSFMDSSGLGVLMVWFKELRGRGGAVVCRRDAGAGRVRAAGVRGRPGARRVRHGGGGRGGHAAADDVNGAPRQR</sequence>
<dbReference type="EMBL" id="SNWR01000001">
    <property type="protein sequence ID" value="TDO39678.1"/>
    <property type="molecule type" value="Genomic_DNA"/>
</dbReference>
<protein>
    <submittedName>
        <fullName evidence="3">Anti-sigma B factor antagonist</fullName>
    </submittedName>
</protein>
<dbReference type="PROSITE" id="PS50801">
    <property type="entry name" value="STAS"/>
    <property type="match status" value="1"/>
</dbReference>
<reference evidence="3 4" key="1">
    <citation type="submission" date="2019-03" db="EMBL/GenBank/DDBJ databases">
        <title>Sequencing the genomes of 1000 actinobacteria strains.</title>
        <authorList>
            <person name="Klenk H.-P."/>
        </authorList>
    </citation>
    <scope>NUCLEOTIDE SEQUENCE [LARGE SCALE GENOMIC DNA]</scope>
    <source>
        <strain evidence="3 4">DSM 43805</strain>
    </source>
</reference>
<dbReference type="PANTHER" id="PTHR33495:SF2">
    <property type="entry name" value="ANTI-SIGMA FACTOR ANTAGONIST TM_1081-RELATED"/>
    <property type="match status" value="1"/>
</dbReference>
<dbReference type="CDD" id="cd07043">
    <property type="entry name" value="STAS_anti-anti-sigma_factors"/>
    <property type="match status" value="1"/>
</dbReference>
<dbReference type="Proteomes" id="UP000294901">
    <property type="component" value="Unassembled WGS sequence"/>
</dbReference>
<dbReference type="Pfam" id="PF01740">
    <property type="entry name" value="STAS"/>
    <property type="match status" value="1"/>
</dbReference>
<proteinExistence type="predicted"/>
<accession>A0A4V3C7Z4</accession>
<dbReference type="PANTHER" id="PTHR33495">
    <property type="entry name" value="ANTI-SIGMA FACTOR ANTAGONIST TM_1081-RELATED-RELATED"/>
    <property type="match status" value="1"/>
</dbReference>
<dbReference type="InterPro" id="IPR002645">
    <property type="entry name" value="STAS_dom"/>
</dbReference>
<dbReference type="SUPFAM" id="SSF52091">
    <property type="entry name" value="SpoIIaa-like"/>
    <property type="match status" value="1"/>
</dbReference>
<keyword evidence="4" id="KW-1185">Reference proteome</keyword>
<comment type="caution">
    <text evidence="3">The sequence shown here is derived from an EMBL/GenBank/DDBJ whole genome shotgun (WGS) entry which is preliminary data.</text>
</comment>
<name>A0A4V3C7Z4_9ACTN</name>
<dbReference type="GO" id="GO:0043856">
    <property type="term" value="F:anti-sigma factor antagonist activity"/>
    <property type="evidence" value="ECO:0007669"/>
    <property type="project" value="TreeGrafter"/>
</dbReference>
<feature type="region of interest" description="Disordered" evidence="1">
    <location>
        <begin position="87"/>
        <end position="122"/>
    </location>
</feature>
<dbReference type="AlphaFoldDB" id="A0A4V3C7Z4"/>
<dbReference type="InterPro" id="IPR036513">
    <property type="entry name" value="STAS_dom_sf"/>
</dbReference>
<organism evidence="3 4">
    <name type="scientific">Paractinoplanes brasiliensis</name>
    <dbReference type="NCBI Taxonomy" id="52695"/>
    <lineage>
        <taxon>Bacteria</taxon>
        <taxon>Bacillati</taxon>
        <taxon>Actinomycetota</taxon>
        <taxon>Actinomycetes</taxon>
        <taxon>Micromonosporales</taxon>
        <taxon>Micromonosporaceae</taxon>
        <taxon>Paractinoplanes</taxon>
    </lineage>
</organism>
<evidence type="ECO:0000259" key="2">
    <source>
        <dbReference type="PROSITE" id="PS50801"/>
    </source>
</evidence>